<organism evidence="2 3">
    <name type="scientific">Oceanicella actignis</name>
    <dbReference type="NCBI Taxonomy" id="1189325"/>
    <lineage>
        <taxon>Bacteria</taxon>
        <taxon>Pseudomonadati</taxon>
        <taxon>Pseudomonadota</taxon>
        <taxon>Alphaproteobacteria</taxon>
        <taxon>Rhodobacterales</taxon>
        <taxon>Paracoccaceae</taxon>
        <taxon>Oceanicella</taxon>
    </lineage>
</organism>
<proteinExistence type="predicted"/>
<keyword evidence="1" id="KW-1133">Transmembrane helix</keyword>
<dbReference type="AlphaFoldDB" id="A0A1M7TKX9"/>
<feature type="transmembrane region" description="Helical" evidence="1">
    <location>
        <begin position="12"/>
        <end position="30"/>
    </location>
</feature>
<evidence type="ECO:0000313" key="2">
    <source>
        <dbReference type="EMBL" id="SHN71365.1"/>
    </source>
</evidence>
<dbReference type="EMBL" id="FRDL01000007">
    <property type="protein sequence ID" value="SHN71365.1"/>
    <property type="molecule type" value="Genomic_DNA"/>
</dbReference>
<keyword evidence="1" id="KW-0472">Membrane</keyword>
<evidence type="ECO:0000313" key="3">
    <source>
        <dbReference type="Proteomes" id="UP000184066"/>
    </source>
</evidence>
<dbReference type="Proteomes" id="UP000184066">
    <property type="component" value="Unassembled WGS sequence"/>
</dbReference>
<keyword evidence="1" id="KW-0812">Transmembrane</keyword>
<name>A0A1M7TKX9_9RHOB</name>
<accession>A0A1M7TKX9</accession>
<gene>
    <name evidence="2" type="ORF">SAMN05216200_107148</name>
</gene>
<sequence>MTFSTVSRMGALFAADIVFMALLAAAIHLML</sequence>
<reference evidence="2 3" key="1">
    <citation type="submission" date="2016-12" db="EMBL/GenBank/DDBJ databases">
        <authorList>
            <person name="Song W.-J."/>
            <person name="Kurnit D.M."/>
        </authorList>
    </citation>
    <scope>NUCLEOTIDE SEQUENCE [LARGE SCALE GENOMIC DNA]</scope>
    <source>
        <strain evidence="2 3">CGMCC 1.10808</strain>
    </source>
</reference>
<evidence type="ECO:0000256" key="1">
    <source>
        <dbReference type="SAM" id="Phobius"/>
    </source>
</evidence>
<protein>
    <submittedName>
        <fullName evidence="2">Uncharacterized protein</fullName>
    </submittedName>
</protein>
<keyword evidence="3" id="KW-1185">Reference proteome</keyword>